<keyword evidence="2" id="KW-0813">Transport</keyword>
<evidence type="ECO:0000256" key="1">
    <source>
        <dbReference type="ARBA" id="ARBA00004141"/>
    </source>
</evidence>
<feature type="transmembrane region" description="Helical" evidence="6">
    <location>
        <begin position="62"/>
        <end position="80"/>
    </location>
</feature>
<dbReference type="InterPro" id="IPR001898">
    <property type="entry name" value="SLC13A/DASS"/>
</dbReference>
<proteinExistence type="predicted"/>
<feature type="transmembrane region" description="Helical" evidence="6">
    <location>
        <begin position="223"/>
        <end position="245"/>
    </location>
</feature>
<feature type="transmembrane region" description="Helical" evidence="6">
    <location>
        <begin position="429"/>
        <end position="451"/>
    </location>
</feature>
<feature type="transmembrane region" description="Helical" evidence="6">
    <location>
        <begin position="180"/>
        <end position="203"/>
    </location>
</feature>
<dbReference type="PROSITE" id="PS01271">
    <property type="entry name" value="NA_SULFATE"/>
    <property type="match status" value="1"/>
</dbReference>
<dbReference type="Pfam" id="PF00939">
    <property type="entry name" value="Na_sulph_symp"/>
    <property type="match status" value="1"/>
</dbReference>
<keyword evidence="5 6" id="KW-0472">Membrane</keyword>
<evidence type="ECO:0000256" key="6">
    <source>
        <dbReference type="SAM" id="Phobius"/>
    </source>
</evidence>
<feature type="transmembrane region" description="Helical" evidence="6">
    <location>
        <begin position="463"/>
        <end position="483"/>
    </location>
</feature>
<evidence type="ECO:0000313" key="7">
    <source>
        <dbReference type="EMBL" id="VAW59083.1"/>
    </source>
</evidence>
<sequence>MTNTGSHFNSRKIIGLFLGPILFLICLTLPQPPAMSENSLSVAAVAILMATYWMSEAIPIPATALMPIVLFPVLGVMPTQQVTLSYAHHLIFLFMGGFLIAVTIEKWNLHKRIALRTILLVGVSANQIILGFMLATAFLSAWISNTATAMMMVTIGLAVIKQAQIDLPELNKKSDSSSDFSAALMLGIAYAASIGGIATLIGTPPNAILAGVIESQFQYTISFAQWMAFGVPLSLTMLFICWVYLTRFAFHAEFTELPGGKQNIHKQLEQLGAMSGAEKKVLCVFLLVATGWLIRGLIDIPLLANVKDSSIAIGGALLLFIIPADFKKGEFLLDWNTAKNIPWDIMILFGGGFALAKGFASSGLTEWIANQLLALNGMSLFFIIFIIVLLVIFLTEITSNTATSSLLLPVTGALAVALSYHPLPLMVAVAISASFAFMLPVATPPNAIVFSSRQITIPQMAKAGVWLNVIGSILITLFVIFYLPRVFDLKL</sequence>
<keyword evidence="3 6" id="KW-0812">Transmembrane</keyword>
<feature type="transmembrane region" description="Helical" evidence="6">
    <location>
        <begin position="341"/>
        <end position="360"/>
    </location>
</feature>
<dbReference type="AlphaFoldDB" id="A0A3B0X3W4"/>
<reference evidence="7" key="1">
    <citation type="submission" date="2018-06" db="EMBL/GenBank/DDBJ databases">
        <authorList>
            <person name="Zhirakovskaya E."/>
        </authorList>
    </citation>
    <scope>NUCLEOTIDE SEQUENCE</scope>
</reference>
<evidence type="ECO:0000256" key="4">
    <source>
        <dbReference type="ARBA" id="ARBA00022989"/>
    </source>
</evidence>
<dbReference type="PANTHER" id="PTHR10283">
    <property type="entry name" value="SOLUTE CARRIER FAMILY 13 MEMBER"/>
    <property type="match status" value="1"/>
</dbReference>
<feature type="transmembrane region" description="Helical" evidence="6">
    <location>
        <begin position="281"/>
        <end position="298"/>
    </location>
</feature>
<gene>
    <name evidence="7" type="ORF">MNBD_GAMMA08-2305</name>
</gene>
<feature type="transmembrane region" description="Helical" evidence="6">
    <location>
        <begin position="12"/>
        <end position="32"/>
    </location>
</feature>
<evidence type="ECO:0000256" key="5">
    <source>
        <dbReference type="ARBA" id="ARBA00023136"/>
    </source>
</evidence>
<evidence type="ECO:0000256" key="2">
    <source>
        <dbReference type="ARBA" id="ARBA00022448"/>
    </source>
</evidence>
<dbReference type="NCBIfam" id="TIGR00785">
    <property type="entry name" value="dass"/>
    <property type="match status" value="1"/>
</dbReference>
<feature type="transmembrane region" description="Helical" evidence="6">
    <location>
        <begin position="113"/>
        <end position="135"/>
    </location>
</feature>
<dbReference type="InterPro" id="IPR031312">
    <property type="entry name" value="Na/sul_symport_CS"/>
</dbReference>
<accession>A0A3B0X3W4</accession>
<comment type="subcellular location">
    <subcellularLocation>
        <location evidence="1">Membrane</location>
        <topology evidence="1">Multi-pass membrane protein</topology>
    </subcellularLocation>
</comment>
<dbReference type="EMBL" id="UOFH01000053">
    <property type="protein sequence ID" value="VAW59083.1"/>
    <property type="molecule type" value="Genomic_DNA"/>
</dbReference>
<feature type="transmembrane region" description="Helical" evidence="6">
    <location>
        <begin position="86"/>
        <end position="104"/>
    </location>
</feature>
<organism evidence="7">
    <name type="scientific">hydrothermal vent metagenome</name>
    <dbReference type="NCBI Taxonomy" id="652676"/>
    <lineage>
        <taxon>unclassified sequences</taxon>
        <taxon>metagenomes</taxon>
        <taxon>ecological metagenomes</taxon>
    </lineage>
</organism>
<name>A0A3B0X3W4_9ZZZZ</name>
<dbReference type="GO" id="GO:0015141">
    <property type="term" value="F:succinate transmembrane transporter activity"/>
    <property type="evidence" value="ECO:0007669"/>
    <property type="project" value="UniProtKB-ARBA"/>
</dbReference>
<dbReference type="PANTHER" id="PTHR10283:SF82">
    <property type="entry name" value="SOLUTE CARRIER FAMILY 13 MEMBER 2"/>
    <property type="match status" value="1"/>
</dbReference>
<feature type="transmembrane region" description="Helical" evidence="6">
    <location>
        <begin position="372"/>
        <end position="394"/>
    </location>
</feature>
<dbReference type="CDD" id="cd01115">
    <property type="entry name" value="SLC13_permease"/>
    <property type="match status" value="1"/>
</dbReference>
<dbReference type="GO" id="GO:0005886">
    <property type="term" value="C:plasma membrane"/>
    <property type="evidence" value="ECO:0007669"/>
    <property type="project" value="TreeGrafter"/>
</dbReference>
<keyword evidence="4 6" id="KW-1133">Transmembrane helix</keyword>
<protein>
    <submittedName>
        <fullName evidence="7">Sodium-dependent anion transporter family</fullName>
    </submittedName>
</protein>
<evidence type="ECO:0000256" key="3">
    <source>
        <dbReference type="ARBA" id="ARBA00022692"/>
    </source>
</evidence>